<dbReference type="SUPFAM" id="SSF57196">
    <property type="entry name" value="EGF/Laminin"/>
    <property type="match status" value="1"/>
</dbReference>
<organism evidence="4 5">
    <name type="scientific">Desmophyllum pertusum</name>
    <dbReference type="NCBI Taxonomy" id="174260"/>
    <lineage>
        <taxon>Eukaryota</taxon>
        <taxon>Metazoa</taxon>
        <taxon>Cnidaria</taxon>
        <taxon>Anthozoa</taxon>
        <taxon>Hexacorallia</taxon>
        <taxon>Scleractinia</taxon>
        <taxon>Caryophylliina</taxon>
        <taxon>Caryophylliidae</taxon>
        <taxon>Desmophyllum</taxon>
    </lineage>
</organism>
<keyword evidence="5" id="KW-1185">Reference proteome</keyword>
<dbReference type="PROSITE" id="PS00022">
    <property type="entry name" value="EGF_1"/>
    <property type="match status" value="1"/>
</dbReference>
<dbReference type="PROSITE" id="PS50026">
    <property type="entry name" value="EGF_3"/>
    <property type="match status" value="1"/>
</dbReference>
<dbReference type="Proteomes" id="UP001163046">
    <property type="component" value="Unassembled WGS sequence"/>
</dbReference>
<evidence type="ECO:0000256" key="2">
    <source>
        <dbReference type="PROSITE-ProRule" id="PRU00076"/>
    </source>
</evidence>
<gene>
    <name evidence="4" type="ORF">OS493_032106</name>
</gene>
<dbReference type="SMART" id="SM00179">
    <property type="entry name" value="EGF_CA"/>
    <property type="match status" value="1"/>
</dbReference>
<dbReference type="PRINTS" id="PR00010">
    <property type="entry name" value="EGFBLOOD"/>
</dbReference>
<keyword evidence="2" id="KW-0245">EGF-like domain</keyword>
<evidence type="ECO:0000256" key="1">
    <source>
        <dbReference type="ARBA" id="ARBA00023157"/>
    </source>
</evidence>
<name>A0A9W9YJK4_9CNID</name>
<dbReference type="FunFam" id="2.10.25.10:FF:000404">
    <property type="entry name" value="Weary, isoform B"/>
    <property type="match status" value="1"/>
</dbReference>
<dbReference type="AlphaFoldDB" id="A0A9W9YJK4"/>
<accession>A0A9W9YJK4</accession>
<proteinExistence type="predicted"/>
<feature type="domain" description="EGF-like" evidence="3">
    <location>
        <begin position="26"/>
        <end position="62"/>
    </location>
</feature>
<dbReference type="InterPro" id="IPR000742">
    <property type="entry name" value="EGF"/>
</dbReference>
<dbReference type="CDD" id="cd00054">
    <property type="entry name" value="EGF_CA"/>
    <property type="match status" value="1"/>
</dbReference>
<evidence type="ECO:0000313" key="5">
    <source>
        <dbReference type="Proteomes" id="UP001163046"/>
    </source>
</evidence>
<dbReference type="EMBL" id="MU827340">
    <property type="protein sequence ID" value="KAJ7353831.1"/>
    <property type="molecule type" value="Genomic_DNA"/>
</dbReference>
<feature type="non-terminal residue" evidence="4">
    <location>
        <position position="1"/>
    </location>
</feature>
<comment type="caution">
    <text evidence="4">The sequence shown here is derived from an EMBL/GenBank/DDBJ whole genome shotgun (WGS) entry which is preliminary data.</text>
</comment>
<dbReference type="GO" id="GO:0005509">
    <property type="term" value="F:calcium ion binding"/>
    <property type="evidence" value="ECO:0007669"/>
    <property type="project" value="InterPro"/>
</dbReference>
<reference evidence="4" key="1">
    <citation type="submission" date="2023-01" db="EMBL/GenBank/DDBJ databases">
        <title>Genome assembly of the deep-sea coral Lophelia pertusa.</title>
        <authorList>
            <person name="Herrera S."/>
            <person name="Cordes E."/>
        </authorList>
    </citation>
    <scope>NUCLEOTIDE SEQUENCE</scope>
    <source>
        <strain evidence="4">USNM1676648</strain>
        <tissue evidence="4">Polyp</tissue>
    </source>
</reference>
<dbReference type="Pfam" id="PF00008">
    <property type="entry name" value="EGF"/>
    <property type="match status" value="1"/>
</dbReference>
<dbReference type="InterPro" id="IPR001881">
    <property type="entry name" value="EGF-like_Ca-bd_dom"/>
</dbReference>
<evidence type="ECO:0000313" key="4">
    <source>
        <dbReference type="EMBL" id="KAJ7353831.1"/>
    </source>
</evidence>
<dbReference type="Gene3D" id="2.10.25.10">
    <property type="entry name" value="Laminin"/>
    <property type="match status" value="1"/>
</dbReference>
<sequence>ACFYKPCTNGDICNTNATGGYTCSPPPDPCSSNPCQNGGTCNANSGSFTCTCPSEYTGDDCSTYTLEGCDIPL</sequence>
<feature type="disulfide bond" evidence="2">
    <location>
        <begin position="52"/>
        <end position="61"/>
    </location>
</feature>
<protein>
    <recommendedName>
        <fullName evidence="3">EGF-like domain-containing protein</fullName>
    </recommendedName>
</protein>
<comment type="caution">
    <text evidence="2">Lacks conserved residue(s) required for the propagation of feature annotation.</text>
</comment>
<dbReference type="SMART" id="SM00181">
    <property type="entry name" value="EGF"/>
    <property type="match status" value="1"/>
</dbReference>
<evidence type="ECO:0000259" key="3">
    <source>
        <dbReference type="PROSITE" id="PS50026"/>
    </source>
</evidence>
<keyword evidence="1 2" id="KW-1015">Disulfide bond</keyword>
<feature type="non-terminal residue" evidence="4">
    <location>
        <position position="73"/>
    </location>
</feature>
<dbReference type="OrthoDB" id="430340at2759"/>